<dbReference type="EMBL" id="VEVO01000003">
    <property type="protein sequence ID" value="KAF0044628.1"/>
    <property type="molecule type" value="Genomic_DNA"/>
</dbReference>
<proteinExistence type="predicted"/>
<dbReference type="Proteomes" id="UP000438429">
    <property type="component" value="Unassembled WGS sequence"/>
</dbReference>
<feature type="region of interest" description="Disordered" evidence="1">
    <location>
        <begin position="1"/>
        <end position="20"/>
    </location>
</feature>
<gene>
    <name evidence="2" type="ORF">F2P81_003786</name>
</gene>
<evidence type="ECO:0000313" key="2">
    <source>
        <dbReference type="EMBL" id="KAF0044628.1"/>
    </source>
</evidence>
<evidence type="ECO:0000256" key="1">
    <source>
        <dbReference type="SAM" id="MobiDB-lite"/>
    </source>
</evidence>
<organism evidence="2 3">
    <name type="scientific">Scophthalmus maximus</name>
    <name type="common">Turbot</name>
    <name type="synonym">Psetta maxima</name>
    <dbReference type="NCBI Taxonomy" id="52904"/>
    <lineage>
        <taxon>Eukaryota</taxon>
        <taxon>Metazoa</taxon>
        <taxon>Chordata</taxon>
        <taxon>Craniata</taxon>
        <taxon>Vertebrata</taxon>
        <taxon>Euteleostomi</taxon>
        <taxon>Actinopterygii</taxon>
        <taxon>Neopterygii</taxon>
        <taxon>Teleostei</taxon>
        <taxon>Neoteleostei</taxon>
        <taxon>Acanthomorphata</taxon>
        <taxon>Carangaria</taxon>
        <taxon>Pleuronectiformes</taxon>
        <taxon>Pleuronectoidei</taxon>
        <taxon>Scophthalmidae</taxon>
        <taxon>Scophthalmus</taxon>
    </lineage>
</organism>
<accession>A0A6A4TJJ8</accession>
<sequence length="80" mass="9201">MEKGPLKQPNLQSQDEQSVDGYHPFTFPSTWDWTGGAALFACKDIFDSNVNGKWRGSRSEIRGCRRIWFVDGRSYKSARE</sequence>
<protein>
    <submittedName>
        <fullName evidence="2">Uncharacterized protein</fullName>
    </submittedName>
</protein>
<evidence type="ECO:0000313" key="3">
    <source>
        <dbReference type="Proteomes" id="UP000438429"/>
    </source>
</evidence>
<comment type="caution">
    <text evidence="2">The sequence shown here is derived from an EMBL/GenBank/DDBJ whole genome shotgun (WGS) entry which is preliminary data.</text>
</comment>
<reference evidence="2 3" key="1">
    <citation type="submission" date="2019-06" db="EMBL/GenBank/DDBJ databases">
        <title>Draft genomes of female and male turbot (Scophthalmus maximus).</title>
        <authorList>
            <person name="Xu H."/>
            <person name="Xu X.-W."/>
            <person name="Shao C."/>
            <person name="Chen S."/>
        </authorList>
    </citation>
    <scope>NUCLEOTIDE SEQUENCE [LARGE SCALE GENOMIC DNA]</scope>
    <source>
        <strain evidence="2">Ysfricsl-2016a</strain>
        <tissue evidence="2">Blood</tissue>
    </source>
</reference>
<name>A0A6A4TJJ8_SCOMX</name>
<dbReference type="AlphaFoldDB" id="A0A6A4TJJ8"/>